<dbReference type="GO" id="GO:0005774">
    <property type="term" value="C:vacuolar membrane"/>
    <property type="evidence" value="ECO:0007669"/>
    <property type="project" value="UniProtKB-SubCell"/>
</dbReference>
<name>A0A8H7NZ65_9APHY</name>
<dbReference type="EMBL" id="JADOXO010000167">
    <property type="protein sequence ID" value="KAF9810726.1"/>
    <property type="molecule type" value="Genomic_DNA"/>
</dbReference>
<dbReference type="InterPro" id="IPR005365">
    <property type="entry name" value="Npr3"/>
</dbReference>
<dbReference type="Pfam" id="PF24064">
    <property type="entry name" value="HTH_NPRL3"/>
    <property type="match status" value="1"/>
</dbReference>
<comment type="caution">
    <text evidence="6">The sequence shown here is derived from an EMBL/GenBank/DDBJ whole genome shotgun (WGS) entry which is preliminary data.</text>
</comment>
<comment type="function">
    <text evidence="2">Mediates inactivation of the TORC1 complex in response to amino acid starvation. Required for meiotic nuclear division.</text>
</comment>
<dbReference type="GO" id="GO:0051321">
    <property type="term" value="P:meiotic cell cycle"/>
    <property type="evidence" value="ECO:0007669"/>
    <property type="project" value="UniProtKB-UniRule"/>
</dbReference>
<organism evidence="6 7">
    <name type="scientific">Rhodonia placenta</name>
    <dbReference type="NCBI Taxonomy" id="104341"/>
    <lineage>
        <taxon>Eukaryota</taxon>
        <taxon>Fungi</taxon>
        <taxon>Dikarya</taxon>
        <taxon>Basidiomycota</taxon>
        <taxon>Agaricomycotina</taxon>
        <taxon>Agaricomycetes</taxon>
        <taxon>Polyporales</taxon>
        <taxon>Adustoporiaceae</taxon>
        <taxon>Rhodonia</taxon>
    </lineage>
</organism>
<feature type="compositionally biased region" description="Basic and acidic residues" evidence="3">
    <location>
        <begin position="639"/>
        <end position="660"/>
    </location>
</feature>
<dbReference type="PANTHER" id="PTHR13153">
    <property type="entry name" value="CGTHBA PROTEIN -14 GENE PROTEIN"/>
    <property type="match status" value="1"/>
</dbReference>
<sequence>MCETLVAILLVTSSAKGSNLVYRWPPCPESAPRLARPRPNHDITCAYGDDPWRAANASDSTNEGQKVCPASVLRGDEEGYIWRRPNASRRRSVSHSRSHATSRRPSPSRSSLDGAAQDGPAILPADDDYDSVLGYHGEFLAGLLCPNDSICHQKFGLMVDDLACIGHPVCAEPDGSWRFKPEKTKVAPRGRGSKKGETPQLAEHSLTPERSETSKPSADGAFWLRTFHLAFVLDRPDPSSSSSGAVYKYFNVVYEHIAFTVTAVLYQEQVLYNFVENECDALGTLRDEYMGRGNSFMDYMAAALKMSSLASAMKSLYEAIKDRSIARITIHDLPLELQLPSYTDSLLHPENVFGIGNIYRKDDDGFADIWGDSSPSNNSIALHPWKALLRLDDEDEDPYMRTPQLSAEDSELAEQLFKFMDLASISLSLADMASLLDWDLESQVYPIVRWLVHHRRAKLVDIVHHGLKTVFAIPQKLGAPLAELSSEFDRAFAISNVPPLPRILSMVSMATHQQTANHFYATVVGSKELIPLYQEVVVWMLKRDLLITLHLRIRIVATEDLKDRVRMKFEMARAKRDRIRARSQSADHDTETGSSDTPRQADHLEVASSYGTASGSSIGTNWLSLSPKSARKQAQLFSAREHGVDATHSHSDSAAEKWRGEYEDEFGSSGEEFDREDWYRSVDNNPYSSIISDPARATRLESLWLTEMSEGKDPAIARRFEKINQYFDGKCTDDEILFRAEISRKQLREVLGYYEEYVCNYHLPYQTLLRMPLYSWKPSCTRHSHPLLACTVACTTQSCLNSQQAIPLGNCVPTPTDVPPSNSRRIPSFRSNPFLL</sequence>
<evidence type="ECO:0000256" key="3">
    <source>
        <dbReference type="SAM" id="MobiDB-lite"/>
    </source>
</evidence>
<dbReference type="Pfam" id="PF03666">
    <property type="entry name" value="NPR3"/>
    <property type="match status" value="1"/>
</dbReference>
<evidence type="ECO:0000256" key="2">
    <source>
        <dbReference type="RuleBase" id="RU368069"/>
    </source>
</evidence>
<feature type="region of interest" description="Disordered" evidence="3">
    <location>
        <begin position="181"/>
        <end position="217"/>
    </location>
</feature>
<proteinExistence type="inferred from homology"/>
<reference evidence="6" key="2">
    <citation type="journal article" name="Front. Microbiol.">
        <title>Degradative Capacity of Two Strains of Rhodonia placenta: From Phenotype to Genotype.</title>
        <authorList>
            <person name="Kolle M."/>
            <person name="Horta M.A.C."/>
            <person name="Nowrousian M."/>
            <person name="Ohm R.A."/>
            <person name="Benz J.P."/>
            <person name="Pilgard A."/>
        </authorList>
    </citation>
    <scope>NUCLEOTIDE SEQUENCE</scope>
    <source>
        <strain evidence="6">FPRL280</strain>
    </source>
</reference>
<reference evidence="6" key="1">
    <citation type="submission" date="2020-11" db="EMBL/GenBank/DDBJ databases">
        <authorList>
            <person name="Koelle M."/>
            <person name="Horta M.A.C."/>
            <person name="Nowrousian M."/>
            <person name="Ohm R.A."/>
            <person name="Benz P."/>
            <person name="Pilgard A."/>
        </authorList>
    </citation>
    <scope>NUCLEOTIDE SEQUENCE</scope>
    <source>
        <strain evidence="6">FPRL280</strain>
    </source>
</reference>
<feature type="region of interest" description="Disordered" evidence="3">
    <location>
        <begin position="576"/>
        <end position="601"/>
    </location>
</feature>
<dbReference type="GO" id="GO:0034198">
    <property type="term" value="P:cellular response to amino acid starvation"/>
    <property type="evidence" value="ECO:0007669"/>
    <property type="project" value="TreeGrafter"/>
</dbReference>
<protein>
    <recommendedName>
        <fullName evidence="2">Nitrogen permease regulator 3</fullName>
    </recommendedName>
    <alternativeName>
        <fullName evidence="2">Required for meiotic nuclear division protein 11</fullName>
    </alternativeName>
</protein>
<feature type="compositionally biased region" description="Basic residues" evidence="3">
    <location>
        <begin position="86"/>
        <end position="102"/>
    </location>
</feature>
<feature type="region of interest" description="Disordered" evidence="3">
    <location>
        <begin position="634"/>
        <end position="660"/>
    </location>
</feature>
<feature type="domain" description="GATOR1 complex protein NPRL3 C-terminal HTH" evidence="5">
    <location>
        <begin position="698"/>
        <end position="758"/>
    </location>
</feature>
<dbReference type="GO" id="GO:1904262">
    <property type="term" value="P:negative regulation of TORC1 signaling"/>
    <property type="evidence" value="ECO:0007669"/>
    <property type="project" value="TreeGrafter"/>
</dbReference>
<evidence type="ECO:0000313" key="7">
    <source>
        <dbReference type="Proteomes" id="UP000639403"/>
    </source>
</evidence>
<evidence type="ECO:0000256" key="1">
    <source>
        <dbReference type="ARBA" id="ARBA00010546"/>
    </source>
</evidence>
<dbReference type="InterPro" id="IPR056603">
    <property type="entry name" value="HTH_NPRL3"/>
</dbReference>
<keyword evidence="2" id="KW-0469">Meiosis</keyword>
<feature type="signal peptide" evidence="4">
    <location>
        <begin position="1"/>
        <end position="17"/>
    </location>
</feature>
<dbReference type="PANTHER" id="PTHR13153:SF5">
    <property type="entry name" value="GATOR COMPLEX PROTEIN NPRL3"/>
    <property type="match status" value="1"/>
</dbReference>
<feature type="region of interest" description="Disordered" evidence="3">
    <location>
        <begin position="84"/>
        <end position="123"/>
    </location>
</feature>
<evidence type="ECO:0000313" key="6">
    <source>
        <dbReference type="EMBL" id="KAF9810726.1"/>
    </source>
</evidence>
<accession>A0A8H7NZ65</accession>
<dbReference type="GO" id="GO:0010508">
    <property type="term" value="P:positive regulation of autophagy"/>
    <property type="evidence" value="ECO:0007669"/>
    <property type="project" value="TreeGrafter"/>
</dbReference>
<keyword evidence="2 4" id="KW-0732">Signal</keyword>
<dbReference type="GO" id="GO:1990130">
    <property type="term" value="C:GATOR1 complex"/>
    <property type="evidence" value="ECO:0007669"/>
    <property type="project" value="TreeGrafter"/>
</dbReference>
<comment type="subcellular location">
    <subcellularLocation>
        <location evidence="2">Vacuole membrane</location>
        <topology evidence="2">Peripheral membrane protein</topology>
    </subcellularLocation>
</comment>
<dbReference type="GO" id="GO:0038202">
    <property type="term" value="P:TORC1 signaling"/>
    <property type="evidence" value="ECO:0007669"/>
    <property type="project" value="TreeGrafter"/>
</dbReference>
<evidence type="ECO:0000259" key="5">
    <source>
        <dbReference type="Pfam" id="PF24064"/>
    </source>
</evidence>
<dbReference type="Proteomes" id="UP000639403">
    <property type="component" value="Unassembled WGS sequence"/>
</dbReference>
<feature type="chain" id="PRO_5034370432" description="Nitrogen permease regulator 3" evidence="4">
    <location>
        <begin position="18"/>
        <end position="836"/>
    </location>
</feature>
<evidence type="ECO:0000256" key="4">
    <source>
        <dbReference type="SAM" id="SignalP"/>
    </source>
</evidence>
<gene>
    <name evidence="6" type="ORF">IEO21_06818</name>
</gene>
<dbReference type="AlphaFoldDB" id="A0A8H7NZ65"/>
<comment type="similarity">
    <text evidence="1 2">Belongs to the NPR3 family.</text>
</comment>